<evidence type="ECO:0000313" key="1">
    <source>
        <dbReference type="EMBL" id="EJB35375.1"/>
    </source>
</evidence>
<accession>J0JBB6</accession>
<dbReference type="AlphaFoldDB" id="J0JBB6"/>
<reference evidence="1 2" key="1">
    <citation type="submission" date="2012-04" db="EMBL/GenBank/DDBJ databases">
        <title>Genome sequence of Helicobacter pylori NQ4044.</title>
        <authorList>
            <person name="Blanchard T.G."/>
            <person name="Czinn S.J."/>
            <person name="McCracken C."/>
            <person name="Abolude K."/>
            <person name="Maroo A."/>
            <person name="Santana-Cruz I."/>
            <person name="Tallon L.J."/>
            <person name="Ficke F.W.F."/>
        </authorList>
    </citation>
    <scope>NUCLEOTIDE SEQUENCE [LARGE SCALE GENOMIC DNA]</scope>
    <source>
        <strain evidence="1 2">NQ4044</strain>
    </source>
</reference>
<evidence type="ECO:0000313" key="2">
    <source>
        <dbReference type="Proteomes" id="UP000003026"/>
    </source>
</evidence>
<name>J0JBB6_HELPX</name>
<protein>
    <submittedName>
        <fullName evidence="1">Uncharacterized protein</fullName>
    </submittedName>
</protein>
<dbReference type="EMBL" id="AKNW01000010">
    <property type="protein sequence ID" value="EJB35375.1"/>
    <property type="molecule type" value="Genomic_DNA"/>
</dbReference>
<dbReference type="PATRIC" id="fig|992028.3.peg.1233"/>
<comment type="caution">
    <text evidence="1">The sequence shown here is derived from an EMBL/GenBank/DDBJ whole genome shotgun (WGS) entry which is preliminary data.</text>
</comment>
<proteinExistence type="predicted"/>
<gene>
    <name evidence="1" type="ORF">HPNQ4044_1264</name>
</gene>
<dbReference type="Proteomes" id="UP000003026">
    <property type="component" value="Unassembled WGS sequence"/>
</dbReference>
<organism evidence="1 2">
    <name type="scientific">Helicobacter pylori NQ4044</name>
    <dbReference type="NCBI Taxonomy" id="992028"/>
    <lineage>
        <taxon>Bacteria</taxon>
        <taxon>Pseudomonadati</taxon>
        <taxon>Campylobacterota</taxon>
        <taxon>Epsilonproteobacteria</taxon>
        <taxon>Campylobacterales</taxon>
        <taxon>Helicobacteraceae</taxon>
        <taxon>Helicobacter</taxon>
    </lineage>
</organism>
<sequence>MQNFYFALECAKNKNQDWLKNEKSFISLFIGNKLFREFFERFWLV</sequence>